<keyword evidence="2" id="KW-1185">Reference proteome</keyword>
<dbReference type="EMBL" id="QJKJ01004423">
    <property type="protein sequence ID" value="RDX94222.1"/>
    <property type="molecule type" value="Genomic_DNA"/>
</dbReference>
<proteinExistence type="predicted"/>
<evidence type="ECO:0000313" key="1">
    <source>
        <dbReference type="EMBL" id="RDX94222.1"/>
    </source>
</evidence>
<gene>
    <name evidence="1" type="ORF">CR513_23417</name>
</gene>
<sequence>MTITLDYVAYLIHLSITRTLCSNLVLSDDKVPNYVMDFLKVSFNQAYAHFQAKTFFAILRDVMSLHGMSLPHVTSTINLAWPTCIRQSIWHNT</sequence>
<accession>A0A371GUK7</accession>
<dbReference type="AlphaFoldDB" id="A0A371GUK7"/>
<evidence type="ECO:0000313" key="2">
    <source>
        <dbReference type="Proteomes" id="UP000257109"/>
    </source>
</evidence>
<comment type="caution">
    <text evidence="1">The sequence shown here is derived from an EMBL/GenBank/DDBJ whole genome shotgun (WGS) entry which is preliminary data.</text>
</comment>
<organism evidence="1 2">
    <name type="scientific">Mucuna pruriens</name>
    <name type="common">Velvet bean</name>
    <name type="synonym">Dolichos pruriens</name>
    <dbReference type="NCBI Taxonomy" id="157652"/>
    <lineage>
        <taxon>Eukaryota</taxon>
        <taxon>Viridiplantae</taxon>
        <taxon>Streptophyta</taxon>
        <taxon>Embryophyta</taxon>
        <taxon>Tracheophyta</taxon>
        <taxon>Spermatophyta</taxon>
        <taxon>Magnoliopsida</taxon>
        <taxon>eudicotyledons</taxon>
        <taxon>Gunneridae</taxon>
        <taxon>Pentapetalae</taxon>
        <taxon>rosids</taxon>
        <taxon>fabids</taxon>
        <taxon>Fabales</taxon>
        <taxon>Fabaceae</taxon>
        <taxon>Papilionoideae</taxon>
        <taxon>50 kb inversion clade</taxon>
        <taxon>NPAAA clade</taxon>
        <taxon>indigoferoid/millettioid clade</taxon>
        <taxon>Phaseoleae</taxon>
        <taxon>Mucuna</taxon>
    </lineage>
</organism>
<name>A0A371GUK7_MUCPR</name>
<protein>
    <submittedName>
        <fullName evidence="1">Uncharacterized protein</fullName>
    </submittedName>
</protein>
<feature type="non-terminal residue" evidence="1">
    <location>
        <position position="1"/>
    </location>
</feature>
<dbReference type="Proteomes" id="UP000257109">
    <property type="component" value="Unassembled WGS sequence"/>
</dbReference>
<reference evidence="1" key="1">
    <citation type="submission" date="2018-05" db="EMBL/GenBank/DDBJ databases">
        <title>Draft genome of Mucuna pruriens seed.</title>
        <authorList>
            <person name="Nnadi N.E."/>
            <person name="Vos R."/>
            <person name="Hasami M.H."/>
            <person name="Devisetty U.K."/>
            <person name="Aguiy J.C."/>
        </authorList>
    </citation>
    <scope>NUCLEOTIDE SEQUENCE [LARGE SCALE GENOMIC DNA]</scope>
    <source>
        <strain evidence="1">JCA_2017</strain>
    </source>
</reference>